<accession>A0ABP9A057</accession>
<proteinExistence type="predicted"/>
<protein>
    <submittedName>
        <fullName evidence="1">Uncharacterized protein</fullName>
    </submittedName>
</protein>
<sequence>MKTIINNIFSQLGLSNKELEIGSLYSFDDINKKSYWLIIETDNLINVIENQANYFEEAKKIINNEWFDKNVNLLILHRVENFENFQSLVLEIEEDPYLFKKQIILYNDSEVEKLNQALEQQQQNIKGFIENKILEEEVFKKHKENINNNDYESLLYRLVHKIPLINLNIVQENGLDALTDNNRQKIENGSFGSLNNLIDQNFFNRDVENIDEMNADIIYDILLPTLKSDEN</sequence>
<name>A0ABP9A057_9FLAO</name>
<comment type="caution">
    <text evidence="1">The sequence shown here is derived from an EMBL/GenBank/DDBJ whole genome shotgun (WGS) entry which is preliminary data.</text>
</comment>
<evidence type="ECO:0000313" key="2">
    <source>
        <dbReference type="Proteomes" id="UP001500141"/>
    </source>
</evidence>
<dbReference type="Pfam" id="PF20289">
    <property type="entry name" value="MComp1"/>
    <property type="match status" value="1"/>
</dbReference>
<reference evidence="2" key="1">
    <citation type="journal article" date="2019" name="Int. J. Syst. Evol. Microbiol.">
        <title>The Global Catalogue of Microorganisms (GCM) 10K type strain sequencing project: providing services to taxonomists for standard genome sequencing and annotation.</title>
        <authorList>
            <consortium name="The Broad Institute Genomics Platform"/>
            <consortium name="The Broad Institute Genome Sequencing Center for Infectious Disease"/>
            <person name="Wu L."/>
            <person name="Ma J."/>
        </authorList>
    </citation>
    <scope>NUCLEOTIDE SEQUENCE [LARGE SCALE GENOMIC DNA]</scope>
    <source>
        <strain evidence="2">JCM 18198</strain>
    </source>
</reference>
<organism evidence="1 2">
    <name type="scientific">Flavobacterium hankyongi</name>
    <dbReference type="NCBI Taxonomy" id="1176532"/>
    <lineage>
        <taxon>Bacteria</taxon>
        <taxon>Pseudomonadati</taxon>
        <taxon>Bacteroidota</taxon>
        <taxon>Flavobacteriia</taxon>
        <taxon>Flavobacteriales</taxon>
        <taxon>Flavobacteriaceae</taxon>
        <taxon>Flavobacterium</taxon>
    </lineage>
</organism>
<keyword evidence="2" id="KW-1185">Reference proteome</keyword>
<evidence type="ECO:0000313" key="1">
    <source>
        <dbReference type="EMBL" id="GAA4770326.1"/>
    </source>
</evidence>
<dbReference type="EMBL" id="BAABIP010000017">
    <property type="protein sequence ID" value="GAA4770326.1"/>
    <property type="molecule type" value="Genomic_DNA"/>
</dbReference>
<dbReference type="InterPro" id="IPR046905">
    <property type="entry name" value="ABC-3C_MC1"/>
</dbReference>
<dbReference type="Proteomes" id="UP001500141">
    <property type="component" value="Unassembled WGS sequence"/>
</dbReference>
<gene>
    <name evidence="1" type="ORF">GCM10023230_20590</name>
</gene>
<dbReference type="RefSeq" id="WP_264542340.1">
    <property type="nucleotide sequence ID" value="NZ_BAABIP010000017.1"/>
</dbReference>